<evidence type="ECO:0000313" key="2">
    <source>
        <dbReference type="EMBL" id="OTP14587.1"/>
    </source>
</evidence>
<reference evidence="2" key="1">
    <citation type="submission" date="2017-05" db="EMBL/GenBank/DDBJ databases">
        <title>The Genome Sequence of Enterococcus sp. 9E7_DIV0242.</title>
        <authorList>
            <consortium name="The Broad Institute Genomics Platform"/>
            <consortium name="The Broad Institute Genomic Center for Infectious Diseases"/>
            <person name="Earl A."/>
            <person name="Manson A."/>
            <person name="Schwartman J."/>
            <person name="Gilmore M."/>
            <person name="Abouelleil A."/>
            <person name="Cao P."/>
            <person name="Chapman S."/>
            <person name="Cusick C."/>
            <person name="Shea T."/>
            <person name="Young S."/>
            <person name="Neafsey D."/>
            <person name="Nusbaum C."/>
            <person name="Birren B."/>
        </authorList>
    </citation>
    <scope>NUCLEOTIDE SEQUENCE [LARGE SCALE GENOMIC DNA]</scope>
    <source>
        <strain evidence="2">9E7_DIV0242</strain>
    </source>
</reference>
<keyword evidence="4" id="KW-1185">Reference proteome</keyword>
<dbReference type="EMBL" id="NGMM01000004">
    <property type="protein sequence ID" value="OTP14587.1"/>
    <property type="molecule type" value="Genomic_DNA"/>
</dbReference>
<name>A0A242K4Y1_9ENTE</name>
<organism evidence="2">
    <name type="scientific">Candidatus Enterococcus clewellii</name>
    <dbReference type="NCBI Taxonomy" id="1834193"/>
    <lineage>
        <taxon>Bacteria</taxon>
        <taxon>Bacillati</taxon>
        <taxon>Bacillota</taxon>
        <taxon>Bacilli</taxon>
        <taxon>Lactobacillales</taxon>
        <taxon>Enterococcaceae</taxon>
        <taxon>Enterococcus</taxon>
    </lineage>
</organism>
<evidence type="ECO:0000313" key="4">
    <source>
        <dbReference type="Proteomes" id="UP000195141"/>
    </source>
</evidence>
<gene>
    <name evidence="3" type="ORF">A5888_002136</name>
    <name evidence="2" type="ORF">A5888_002688</name>
</gene>
<proteinExistence type="predicted"/>
<evidence type="ECO:0008006" key="5">
    <source>
        <dbReference type="Google" id="ProtNLM"/>
    </source>
</evidence>
<reference evidence="3" key="2">
    <citation type="submission" date="2017-05" db="EMBL/GenBank/DDBJ databases">
        <authorList>
            <consortium name="The Broad Institute Genomics Platform"/>
            <consortium name="The Broad Institute Genomic Center for Infectious Diseases"/>
            <person name="Earl A."/>
            <person name="Manson A."/>
            <person name="Schwartman J."/>
            <person name="Gilmore M."/>
            <person name="Abouelleil A."/>
            <person name="Cao P."/>
            <person name="Chapman S."/>
            <person name="Cusick C."/>
            <person name="Shea T."/>
            <person name="Young S."/>
            <person name="Neafsey D."/>
            <person name="Nusbaum C."/>
            <person name="Birren B."/>
        </authorList>
    </citation>
    <scope>NUCLEOTIDE SEQUENCE</scope>
    <source>
        <strain evidence="3">9E7_DIV0242</strain>
    </source>
</reference>
<evidence type="ECO:0000256" key="1">
    <source>
        <dbReference type="SAM" id="SignalP"/>
    </source>
</evidence>
<dbReference type="Proteomes" id="UP000195141">
    <property type="component" value="Chromosome"/>
</dbReference>
<feature type="signal peptide" evidence="1">
    <location>
        <begin position="1"/>
        <end position="22"/>
    </location>
</feature>
<feature type="chain" id="PRO_5011306819" description="DUF5105 domain-containing protein" evidence="1">
    <location>
        <begin position="23"/>
        <end position="246"/>
    </location>
</feature>
<keyword evidence="1" id="KW-0732">Signal</keyword>
<dbReference type="RefSeq" id="WP_086349719.1">
    <property type="nucleotide sequence ID" value="NZ_CP147247.1"/>
</dbReference>
<evidence type="ECO:0000313" key="3">
    <source>
        <dbReference type="EMBL" id="WYJ90379.1"/>
    </source>
</evidence>
<dbReference type="AlphaFoldDB" id="A0A242K4Y1"/>
<reference evidence="3" key="3">
    <citation type="submission" date="2024-03" db="EMBL/GenBank/DDBJ databases">
        <title>The Genome Sequence of Enterococcus sp. DIV0242b.</title>
        <authorList>
            <consortium name="The Broad Institute Genomics Platform"/>
            <consortium name="The Broad Institute Microbial Omics Core"/>
            <consortium name="The Broad Institute Genomic Center for Infectious Diseases"/>
            <person name="Earl A."/>
            <person name="Manson A."/>
            <person name="Gilmore M."/>
            <person name="Schwartman J."/>
            <person name="Shea T."/>
            <person name="Abouelleil A."/>
            <person name="Cao P."/>
            <person name="Chapman S."/>
            <person name="Cusick C."/>
            <person name="Young S."/>
            <person name="Neafsey D."/>
            <person name="Nusbaum C."/>
            <person name="Birren B."/>
        </authorList>
    </citation>
    <scope>NUCLEOTIDE SEQUENCE</scope>
    <source>
        <strain evidence="3">9E7_DIV0242</strain>
    </source>
</reference>
<dbReference type="PROSITE" id="PS51257">
    <property type="entry name" value="PROKAR_LIPOPROTEIN"/>
    <property type="match status" value="1"/>
</dbReference>
<sequence length="246" mass="27910">MKKSTLFFFSLLLLLISGCAQKENTIKRTDLADGDELLANSFERENGFSVYSLPELERSEAEEVVENDLELKLSGFVDQISELVEEHLVTEEQKKTEESCSISSMSGEASYIHSFAVKNKEELYPIAMSSQVKYVFNSNKKKAYFDRYKLKIDNSAITGKYNGTDLEGFVLALGKMINIPEEDILGELQVTLGKTKEELKNQQIVLYDTYDKAKEKKGLGKKIKLTYAENGILAKIQVFLQDYYQA</sequence>
<protein>
    <recommendedName>
        <fullName evidence="5">DUF5105 domain-containing protein</fullName>
    </recommendedName>
</protein>
<accession>A0A242K4Y1</accession>
<dbReference type="EMBL" id="CP147247">
    <property type="protein sequence ID" value="WYJ90379.1"/>
    <property type="molecule type" value="Genomic_DNA"/>
</dbReference>